<evidence type="ECO:0000256" key="2">
    <source>
        <dbReference type="ARBA" id="ARBA00023125"/>
    </source>
</evidence>
<evidence type="ECO:0000256" key="1">
    <source>
        <dbReference type="ARBA" id="ARBA00023015"/>
    </source>
</evidence>
<dbReference type="SUPFAM" id="SSF46785">
    <property type="entry name" value="Winged helix' DNA-binding domain"/>
    <property type="match status" value="1"/>
</dbReference>
<name>A0AAU7CKW5_9BACT</name>
<evidence type="ECO:0000259" key="4">
    <source>
        <dbReference type="PROSITE" id="PS50949"/>
    </source>
</evidence>
<dbReference type="SMART" id="SM00345">
    <property type="entry name" value="HTH_GNTR"/>
    <property type="match status" value="1"/>
</dbReference>
<dbReference type="PANTHER" id="PTHR38445:SF7">
    <property type="entry name" value="GNTR-FAMILY TRANSCRIPTIONAL REGULATOR"/>
    <property type="match status" value="1"/>
</dbReference>
<keyword evidence="2" id="KW-0238">DNA-binding</keyword>
<gene>
    <name evidence="5" type="ORF">V5E97_08440</name>
</gene>
<evidence type="ECO:0000256" key="3">
    <source>
        <dbReference type="ARBA" id="ARBA00023163"/>
    </source>
</evidence>
<dbReference type="PANTHER" id="PTHR38445">
    <property type="entry name" value="HTH-TYPE TRANSCRIPTIONAL REPRESSOR YTRA"/>
    <property type="match status" value="1"/>
</dbReference>
<dbReference type="InterPro" id="IPR036390">
    <property type="entry name" value="WH_DNA-bd_sf"/>
</dbReference>
<evidence type="ECO:0000313" key="5">
    <source>
        <dbReference type="EMBL" id="XBH06049.1"/>
    </source>
</evidence>
<feature type="domain" description="HTH gntR-type" evidence="4">
    <location>
        <begin position="8"/>
        <end position="76"/>
    </location>
</feature>
<keyword evidence="3" id="KW-0804">Transcription</keyword>
<dbReference type="GO" id="GO:0003677">
    <property type="term" value="F:DNA binding"/>
    <property type="evidence" value="ECO:0007669"/>
    <property type="project" value="UniProtKB-KW"/>
</dbReference>
<keyword evidence="1" id="KW-0805">Transcription regulation</keyword>
<dbReference type="GO" id="GO:0003700">
    <property type="term" value="F:DNA-binding transcription factor activity"/>
    <property type="evidence" value="ECO:0007669"/>
    <property type="project" value="InterPro"/>
</dbReference>
<dbReference type="CDD" id="cd07377">
    <property type="entry name" value="WHTH_GntR"/>
    <property type="match status" value="1"/>
</dbReference>
<reference evidence="5" key="1">
    <citation type="submission" date="2024-05" db="EMBL/GenBank/DDBJ databases">
        <title>Planctomycetes of the genus Singulisphaera possess chitinolytic capabilities.</title>
        <authorList>
            <person name="Ivanova A."/>
        </authorList>
    </citation>
    <scope>NUCLEOTIDE SEQUENCE</scope>
    <source>
        <strain evidence="5">Ch08T</strain>
    </source>
</reference>
<dbReference type="PROSITE" id="PS50949">
    <property type="entry name" value="HTH_GNTR"/>
    <property type="match status" value="1"/>
</dbReference>
<dbReference type="Gene3D" id="1.10.10.10">
    <property type="entry name" value="Winged helix-like DNA-binding domain superfamily/Winged helix DNA-binding domain"/>
    <property type="match status" value="1"/>
</dbReference>
<accession>A0AAU7CKW5</accession>
<dbReference type="InterPro" id="IPR000524">
    <property type="entry name" value="Tscrpt_reg_HTH_GntR"/>
</dbReference>
<protein>
    <submittedName>
        <fullName evidence="5">GntR family transcriptional regulator</fullName>
    </submittedName>
</protein>
<sequence>MIDPKSHVPIYLQIVEGIRSEIGKGLRRPGESLPSLRALAVELLVNPNTIQRAYEELERQGLISPRRGVGMFVATKCEEATRGPEEAAVLETFRKGIASARAARISTDRITQLFEAALGRARRRAGGQS</sequence>
<proteinExistence type="predicted"/>
<organism evidence="5">
    <name type="scientific">Singulisphaera sp. Ch08</name>
    <dbReference type="NCBI Taxonomy" id="3120278"/>
    <lineage>
        <taxon>Bacteria</taxon>
        <taxon>Pseudomonadati</taxon>
        <taxon>Planctomycetota</taxon>
        <taxon>Planctomycetia</taxon>
        <taxon>Isosphaerales</taxon>
        <taxon>Isosphaeraceae</taxon>
        <taxon>Singulisphaera</taxon>
    </lineage>
</organism>
<dbReference type="RefSeq" id="WP_406698900.1">
    <property type="nucleotide sequence ID" value="NZ_CP155447.1"/>
</dbReference>
<dbReference type="AlphaFoldDB" id="A0AAU7CKW5"/>
<dbReference type="InterPro" id="IPR036388">
    <property type="entry name" value="WH-like_DNA-bd_sf"/>
</dbReference>
<dbReference type="EMBL" id="CP155447">
    <property type="protein sequence ID" value="XBH06049.1"/>
    <property type="molecule type" value="Genomic_DNA"/>
</dbReference>
<dbReference type="Pfam" id="PF00392">
    <property type="entry name" value="GntR"/>
    <property type="match status" value="1"/>
</dbReference>